<dbReference type="InterPro" id="IPR045304">
    <property type="entry name" value="LbH_SAT"/>
</dbReference>
<evidence type="ECO:0000313" key="5">
    <source>
        <dbReference type="EMBL" id="PWJ75498.1"/>
    </source>
</evidence>
<keyword evidence="4" id="KW-0012">Acyltransferase</keyword>
<proteinExistence type="predicted"/>
<dbReference type="Proteomes" id="UP000245412">
    <property type="component" value="Unassembled WGS sequence"/>
</dbReference>
<dbReference type="Gene3D" id="1.10.3130.10">
    <property type="entry name" value="serine acetyltransferase, domain 1"/>
    <property type="match status" value="1"/>
</dbReference>
<dbReference type="Gene3D" id="2.160.10.10">
    <property type="entry name" value="Hexapeptide repeat proteins"/>
    <property type="match status" value="1"/>
</dbReference>
<dbReference type="EMBL" id="QGGY01000006">
    <property type="protein sequence ID" value="PWJ75498.1"/>
    <property type="molecule type" value="Genomic_DNA"/>
</dbReference>
<organism evidence="5 6">
    <name type="scientific">Murimonas intestini</name>
    <dbReference type="NCBI Taxonomy" id="1337051"/>
    <lineage>
        <taxon>Bacteria</taxon>
        <taxon>Bacillati</taxon>
        <taxon>Bacillota</taxon>
        <taxon>Clostridia</taxon>
        <taxon>Lachnospirales</taxon>
        <taxon>Lachnospiraceae</taxon>
        <taxon>Murimonas</taxon>
    </lineage>
</organism>
<comment type="caution">
    <text evidence="5">The sequence shown here is derived from an EMBL/GenBank/DDBJ whole genome shotgun (WGS) entry which is preliminary data.</text>
</comment>
<reference evidence="5 6" key="1">
    <citation type="submission" date="2018-05" db="EMBL/GenBank/DDBJ databases">
        <authorList>
            <person name="Goeker M."/>
            <person name="Huntemann M."/>
            <person name="Clum A."/>
            <person name="Pillay M."/>
            <person name="Palaniappan K."/>
            <person name="Varghese N."/>
            <person name="Mikhailova N."/>
            <person name="Stamatis D."/>
            <person name="Reddy T."/>
            <person name="Daum C."/>
            <person name="Shapiro N."/>
            <person name="Ivanova N."/>
            <person name="Kyrpides N."/>
            <person name="Woyke T."/>
        </authorList>
    </citation>
    <scope>NUCLEOTIDE SEQUENCE [LARGE SCALE GENOMIC DNA]</scope>
    <source>
        <strain evidence="5 6">DSM 26524</strain>
    </source>
</reference>
<keyword evidence="6" id="KW-1185">Reference proteome</keyword>
<evidence type="ECO:0000256" key="2">
    <source>
        <dbReference type="ARBA" id="ARBA00022605"/>
    </source>
</evidence>
<protein>
    <submittedName>
        <fullName evidence="5">Serine O-acetyltransferase</fullName>
    </submittedName>
</protein>
<evidence type="ECO:0000313" key="6">
    <source>
        <dbReference type="Proteomes" id="UP000245412"/>
    </source>
</evidence>
<dbReference type="GO" id="GO:0016746">
    <property type="term" value="F:acyltransferase activity"/>
    <property type="evidence" value="ECO:0007669"/>
    <property type="project" value="UniProtKB-KW"/>
</dbReference>
<dbReference type="PANTHER" id="PTHR42811">
    <property type="entry name" value="SERINE ACETYLTRANSFERASE"/>
    <property type="match status" value="1"/>
</dbReference>
<dbReference type="InterPro" id="IPR042122">
    <property type="entry name" value="Ser_AcTrfase_N_sf"/>
</dbReference>
<gene>
    <name evidence="5" type="ORF">C7383_10668</name>
</gene>
<evidence type="ECO:0000256" key="3">
    <source>
        <dbReference type="ARBA" id="ARBA00022679"/>
    </source>
</evidence>
<dbReference type="CDD" id="cd03354">
    <property type="entry name" value="LbH_SAT"/>
    <property type="match status" value="1"/>
</dbReference>
<name>A0AB73T3S8_9FIRM</name>
<dbReference type="InterPro" id="IPR053376">
    <property type="entry name" value="Serine_acetyltransferase"/>
</dbReference>
<dbReference type="SUPFAM" id="SSF51161">
    <property type="entry name" value="Trimeric LpxA-like enzymes"/>
    <property type="match status" value="1"/>
</dbReference>
<dbReference type="AlphaFoldDB" id="A0AB73T3S8"/>
<accession>A0AB73T3S8</accession>
<evidence type="ECO:0000256" key="1">
    <source>
        <dbReference type="ARBA" id="ARBA00004876"/>
    </source>
</evidence>
<comment type="pathway">
    <text evidence="1">Amino-acid biosynthesis; L-cysteine biosynthesis; L-cysteine from L-serine: step 1/2.</text>
</comment>
<dbReference type="GO" id="GO:0008652">
    <property type="term" value="P:amino acid biosynthetic process"/>
    <property type="evidence" value="ECO:0007669"/>
    <property type="project" value="UniProtKB-KW"/>
</dbReference>
<keyword evidence="3" id="KW-0808">Transferase</keyword>
<evidence type="ECO:0000256" key="4">
    <source>
        <dbReference type="ARBA" id="ARBA00023315"/>
    </source>
</evidence>
<keyword evidence="2" id="KW-0028">Amino-acid biosynthesis</keyword>
<dbReference type="InterPro" id="IPR011004">
    <property type="entry name" value="Trimer_LpxA-like_sf"/>
</dbReference>
<dbReference type="RefSeq" id="WP_109626442.1">
    <property type="nucleotide sequence ID" value="NZ_JANKBI010000004.1"/>
</dbReference>
<dbReference type="NCBIfam" id="NF041874">
    <property type="entry name" value="EPS_EpsC"/>
    <property type="match status" value="1"/>
</dbReference>
<sequence>MNTTTQKEMKDLVEELMSSYEQYPATCNIDCQNRLNRDTILNILEMLRWVIFPGYFEMKNLKSCSIEYHVGELLENIQYHLTKQVSKALLHDQEHAPRTKEEAVDAADDIVSAFLEKLPSLREVLATDVQAAYDGDPAAFNTDEVIFSYPGLLAITVNRLAHELFLMGVPLIPRMMTEYAHSVTGIDIHPGASIGRYFFIDHGTGVVIGETTVIGNGVKLYQGVTLGALSTRGGQSLRHKKRHPTLEDNVTVYSGASILGGETVIGTEAVIGSNAFVTSSVPAHTRVSIKNPELQFKDRSRTAELGQEGFFNRKEQD</sequence>